<sequence>MQASLAKFIVSFGLDRTFAATCTNGSYGPSVKTAHAFRFR</sequence>
<name>A0A1H3SFW1_9RHOB</name>
<organism evidence="1 2">
    <name type="scientific">Jannaschia faecimaris</name>
    <dbReference type="NCBI Taxonomy" id="1244108"/>
    <lineage>
        <taxon>Bacteria</taxon>
        <taxon>Pseudomonadati</taxon>
        <taxon>Pseudomonadota</taxon>
        <taxon>Alphaproteobacteria</taxon>
        <taxon>Rhodobacterales</taxon>
        <taxon>Roseobacteraceae</taxon>
        <taxon>Jannaschia</taxon>
    </lineage>
</organism>
<dbReference type="AlphaFoldDB" id="A0A1H3SFW1"/>
<dbReference type="EMBL" id="FNPX01000011">
    <property type="protein sequence ID" value="SDZ35999.1"/>
    <property type="molecule type" value="Genomic_DNA"/>
</dbReference>
<proteinExistence type="predicted"/>
<reference evidence="2" key="1">
    <citation type="submission" date="2016-10" db="EMBL/GenBank/DDBJ databases">
        <authorList>
            <person name="Varghese N."/>
            <person name="Submissions S."/>
        </authorList>
    </citation>
    <scope>NUCLEOTIDE SEQUENCE [LARGE SCALE GENOMIC DNA]</scope>
    <source>
        <strain evidence="2">DSM 100420</strain>
    </source>
</reference>
<dbReference type="Proteomes" id="UP000198914">
    <property type="component" value="Unassembled WGS sequence"/>
</dbReference>
<keyword evidence="2" id="KW-1185">Reference proteome</keyword>
<evidence type="ECO:0000313" key="2">
    <source>
        <dbReference type="Proteomes" id="UP000198914"/>
    </source>
</evidence>
<gene>
    <name evidence="1" type="ORF">SAMN05444004_11199</name>
</gene>
<protein>
    <submittedName>
        <fullName evidence="1">Uncharacterized protein</fullName>
    </submittedName>
</protein>
<accession>A0A1H3SFW1</accession>
<evidence type="ECO:0000313" key="1">
    <source>
        <dbReference type="EMBL" id="SDZ35999.1"/>
    </source>
</evidence>